<dbReference type="PANTHER" id="PTHR43647:SF1">
    <property type="entry name" value="3-KETO-STEROID REDUCTASE ERG27"/>
    <property type="match status" value="1"/>
</dbReference>
<dbReference type="SUPFAM" id="SSF47616">
    <property type="entry name" value="GST C-terminal domain-like"/>
    <property type="match status" value="1"/>
</dbReference>
<organism evidence="9 10">
    <name type="scientific">Lasallia pustulata</name>
    <dbReference type="NCBI Taxonomy" id="136370"/>
    <lineage>
        <taxon>Eukaryota</taxon>
        <taxon>Fungi</taxon>
        <taxon>Dikarya</taxon>
        <taxon>Ascomycota</taxon>
        <taxon>Pezizomycotina</taxon>
        <taxon>Lecanoromycetes</taxon>
        <taxon>OSLEUM clade</taxon>
        <taxon>Umbilicariomycetidae</taxon>
        <taxon>Umbilicariales</taxon>
        <taxon>Umbilicariaceae</taxon>
        <taxon>Lasallia</taxon>
    </lineage>
</organism>
<keyword evidence="2" id="KW-0521">NADP</keyword>
<sequence>MTPDRVYILVTGANSGLGFATCCRLVDEFLETRPLSQSLSLIFTTRDSKKAHDTLSRLQLHLKKRTKRLKPLSETRIAFQPEQLDLTSLRSVQKLSTHLLSSLPRLDTIILNAGSGGFTGINWPIAIWSILTLFPHSVTYPTFKISSVGHVTPPQINPDLRVSNPPKEPPLGQIFCSNIFGHYLLCHALAPLLSHRAPNSSPPPGSRVIWISSLEAYAYTFSPSDIQGVHAPAAYESSKRLTDILALTASLPSTKPWTDSFFSVPPSSANATKPKIYVTHPGICATTIVALPLLLHWTMILAFYLARLLGSPWHTLWAYKGACAPVWVALAEQSQLDAMEEEGGAGKPIMATATTSPNGTPPNITLWTNPASVWCNRPEIAMRELKLAYKEVLIDLSKPRDDGFLKINPKGQVPALRYSNGIIDETLTESAIIAQFLADAHPSHLLPASHSSPTAPLFRARVGFFVDTFCTKLLPIMFALLRGGTEEERAQKTGELVGAVEKEVEPLLKDAAPFLAGSKEITLAEVQCAPFVLRFYDFSDGVIFPTNLPASLDKLPHFAKWAKACCTHDSVMYKWDAALMRERGRESLERLKARAAAAAAEAAK</sequence>
<proteinExistence type="inferred from homology"/>
<evidence type="ECO:0000256" key="6">
    <source>
        <dbReference type="ARBA" id="ARBA00023593"/>
    </source>
</evidence>
<reference evidence="10" key="1">
    <citation type="submission" date="2017-03" db="EMBL/GenBank/DDBJ databases">
        <authorList>
            <person name="Sharma R."/>
            <person name="Thines M."/>
        </authorList>
    </citation>
    <scope>NUCLEOTIDE SEQUENCE [LARGE SCALE GENOMIC DNA]</scope>
</reference>
<dbReference type="InterPro" id="IPR051593">
    <property type="entry name" value="Ergosterol_Biosynth_ERG27"/>
</dbReference>
<dbReference type="GO" id="GO:0005741">
    <property type="term" value="C:mitochondrial outer membrane"/>
    <property type="evidence" value="ECO:0007669"/>
    <property type="project" value="TreeGrafter"/>
</dbReference>
<dbReference type="GO" id="GO:0005789">
    <property type="term" value="C:endoplasmic reticulum membrane"/>
    <property type="evidence" value="ECO:0007669"/>
    <property type="project" value="TreeGrafter"/>
</dbReference>
<accession>A0A1W5D7W5</accession>
<feature type="domain" description="GST N-terminal" evidence="7">
    <location>
        <begin position="362"/>
        <end position="445"/>
    </location>
</feature>
<keyword evidence="5" id="KW-0443">Lipid metabolism</keyword>
<evidence type="ECO:0000313" key="10">
    <source>
        <dbReference type="Proteomes" id="UP000192927"/>
    </source>
</evidence>
<dbReference type="PANTHER" id="PTHR43647">
    <property type="entry name" value="DEHYDROGENASE"/>
    <property type="match status" value="1"/>
</dbReference>
<dbReference type="PROSITE" id="PS50404">
    <property type="entry name" value="GST_NTER"/>
    <property type="match status" value="1"/>
</dbReference>
<evidence type="ECO:0000259" key="8">
    <source>
        <dbReference type="PROSITE" id="PS50405"/>
    </source>
</evidence>
<dbReference type="InterPro" id="IPR010987">
    <property type="entry name" value="Glutathione-S-Trfase_C-like"/>
</dbReference>
<dbReference type="Gene3D" id="1.20.1050.10">
    <property type="match status" value="1"/>
</dbReference>
<evidence type="ECO:0000256" key="4">
    <source>
        <dbReference type="ARBA" id="ARBA00023002"/>
    </source>
</evidence>
<dbReference type="InterPro" id="IPR040079">
    <property type="entry name" value="Glutathione_S-Trfase"/>
</dbReference>
<dbReference type="GO" id="GO:0005811">
    <property type="term" value="C:lipid droplet"/>
    <property type="evidence" value="ECO:0007669"/>
    <property type="project" value="TreeGrafter"/>
</dbReference>
<dbReference type="AlphaFoldDB" id="A0A1W5D7W5"/>
<name>A0A1W5D7W5_9LECA</name>
<dbReference type="Gene3D" id="3.40.50.720">
    <property type="entry name" value="NAD(P)-binding Rossmann-like Domain"/>
    <property type="match status" value="1"/>
</dbReference>
<protein>
    <submittedName>
        <fullName evidence="9">Thioredoxin-like fold</fullName>
    </submittedName>
</protein>
<evidence type="ECO:0000313" key="9">
    <source>
        <dbReference type="EMBL" id="SLM39268.1"/>
    </source>
</evidence>
<comment type="similarity">
    <text evidence="6">Belongs to the short-chain dehydrogenases/reductases (SDR) family. ERG27 subfamily.</text>
</comment>
<dbReference type="GO" id="GO:0006696">
    <property type="term" value="P:ergosterol biosynthetic process"/>
    <property type="evidence" value="ECO:0007669"/>
    <property type="project" value="TreeGrafter"/>
</dbReference>
<evidence type="ECO:0000256" key="2">
    <source>
        <dbReference type="ARBA" id="ARBA00022857"/>
    </source>
</evidence>
<dbReference type="InterPro" id="IPR036291">
    <property type="entry name" value="NAD(P)-bd_dom_sf"/>
</dbReference>
<evidence type="ECO:0000259" key="7">
    <source>
        <dbReference type="PROSITE" id="PS50404"/>
    </source>
</evidence>
<dbReference type="CDD" id="cd00570">
    <property type="entry name" value="GST_N_family"/>
    <property type="match status" value="1"/>
</dbReference>
<dbReference type="InterPro" id="IPR036282">
    <property type="entry name" value="Glutathione-S-Trfase_C_sf"/>
</dbReference>
<dbReference type="SFLD" id="SFLDG00358">
    <property type="entry name" value="Main_(cytGST)"/>
    <property type="match status" value="1"/>
</dbReference>
<dbReference type="SFLD" id="SFLDS00019">
    <property type="entry name" value="Glutathione_Transferase_(cytos"/>
    <property type="match status" value="1"/>
</dbReference>
<evidence type="ECO:0000256" key="3">
    <source>
        <dbReference type="ARBA" id="ARBA00022955"/>
    </source>
</evidence>
<keyword evidence="4" id="KW-0560">Oxidoreductase</keyword>
<dbReference type="InterPro" id="IPR036249">
    <property type="entry name" value="Thioredoxin-like_sf"/>
</dbReference>
<dbReference type="GO" id="GO:0000253">
    <property type="term" value="F:3-beta-hydroxysteroid 3-dehydrogenase (NADP+) activity"/>
    <property type="evidence" value="ECO:0007669"/>
    <property type="project" value="TreeGrafter"/>
</dbReference>
<evidence type="ECO:0000256" key="1">
    <source>
        <dbReference type="ARBA" id="ARBA00022516"/>
    </source>
</evidence>
<evidence type="ECO:0000256" key="5">
    <source>
        <dbReference type="ARBA" id="ARBA00023098"/>
    </source>
</evidence>
<feature type="domain" description="GST C-terminal" evidence="8">
    <location>
        <begin position="455"/>
        <end position="595"/>
    </location>
</feature>
<keyword evidence="3" id="KW-0752">Steroid biosynthesis</keyword>
<keyword evidence="1" id="KW-0444">Lipid biosynthesis</keyword>
<dbReference type="EMBL" id="FWEW01003495">
    <property type="protein sequence ID" value="SLM39268.1"/>
    <property type="molecule type" value="Genomic_DNA"/>
</dbReference>
<dbReference type="Pfam" id="PF13417">
    <property type="entry name" value="GST_N_3"/>
    <property type="match status" value="1"/>
</dbReference>
<dbReference type="Gene3D" id="3.40.30.10">
    <property type="entry name" value="Glutaredoxin"/>
    <property type="match status" value="1"/>
</dbReference>
<dbReference type="Proteomes" id="UP000192927">
    <property type="component" value="Unassembled WGS sequence"/>
</dbReference>
<dbReference type="InterPro" id="IPR004045">
    <property type="entry name" value="Glutathione_S-Trfase_N"/>
</dbReference>
<dbReference type="SUPFAM" id="SSF52833">
    <property type="entry name" value="Thioredoxin-like"/>
    <property type="match status" value="1"/>
</dbReference>
<keyword evidence="10" id="KW-1185">Reference proteome</keyword>
<dbReference type="PROSITE" id="PS50405">
    <property type="entry name" value="GST_CTER"/>
    <property type="match status" value="1"/>
</dbReference>
<dbReference type="SUPFAM" id="SSF51735">
    <property type="entry name" value="NAD(P)-binding Rossmann-fold domains"/>
    <property type="match status" value="1"/>
</dbReference>